<evidence type="ECO:0000313" key="10">
    <source>
        <dbReference type="Proteomes" id="UP000187283"/>
    </source>
</evidence>
<feature type="compositionally biased region" description="Polar residues" evidence="7">
    <location>
        <begin position="990"/>
        <end position="1002"/>
    </location>
</feature>
<keyword evidence="5" id="KW-0539">Nucleus</keyword>
<dbReference type="Gene3D" id="3.40.50.300">
    <property type="entry name" value="P-loop containing nucleotide triphosphate hydrolases"/>
    <property type="match status" value="1"/>
</dbReference>
<feature type="compositionally biased region" description="Low complexity" evidence="7">
    <location>
        <begin position="867"/>
        <end position="877"/>
    </location>
</feature>
<evidence type="ECO:0000256" key="3">
    <source>
        <dbReference type="ARBA" id="ARBA00023054"/>
    </source>
</evidence>
<dbReference type="OrthoDB" id="10266128at2759"/>
<dbReference type="PROSITE" id="PS51721">
    <property type="entry name" value="G_CP"/>
    <property type="match status" value="1"/>
</dbReference>
<dbReference type="Pfam" id="PF08701">
    <property type="entry name" value="GN3L_Grn1"/>
    <property type="match status" value="1"/>
</dbReference>
<evidence type="ECO:0000256" key="7">
    <source>
        <dbReference type="SAM" id="MobiDB-lite"/>
    </source>
</evidence>
<feature type="region of interest" description="Disordered" evidence="7">
    <location>
        <begin position="498"/>
        <end position="534"/>
    </location>
</feature>
<feature type="compositionally biased region" description="Polar residues" evidence="7">
    <location>
        <begin position="826"/>
        <end position="842"/>
    </location>
</feature>
<evidence type="ECO:0000256" key="2">
    <source>
        <dbReference type="ARBA" id="ARBA00022741"/>
    </source>
</evidence>
<dbReference type="GO" id="GO:0005525">
    <property type="term" value="F:GTP binding"/>
    <property type="evidence" value="ECO:0007669"/>
    <property type="project" value="UniProtKB-KW"/>
</dbReference>
<dbReference type="InterPro" id="IPR014813">
    <property type="entry name" value="Gnl3_N_dom"/>
</dbReference>
<feature type="compositionally biased region" description="Acidic residues" evidence="7">
    <location>
        <begin position="512"/>
        <end position="528"/>
    </location>
</feature>
<evidence type="ECO:0000256" key="4">
    <source>
        <dbReference type="ARBA" id="ARBA00023134"/>
    </source>
</evidence>
<comment type="caution">
    <text evidence="9">The sequence shown here is derived from an EMBL/GenBank/DDBJ whole genome shotgun (WGS) entry which is preliminary data.</text>
</comment>
<feature type="region of interest" description="Disordered" evidence="7">
    <location>
        <begin position="553"/>
        <end position="616"/>
    </location>
</feature>
<keyword evidence="4" id="KW-0342">GTP-binding</keyword>
<feature type="compositionally biased region" description="Basic residues" evidence="7">
    <location>
        <begin position="11"/>
        <end position="25"/>
    </location>
</feature>
<keyword evidence="3 6" id="KW-0175">Coiled coil</keyword>
<feature type="compositionally biased region" description="Basic residues" evidence="7">
    <location>
        <begin position="590"/>
        <end position="602"/>
    </location>
</feature>
<dbReference type="EMBL" id="LSSN01000771">
    <property type="protein sequence ID" value="OMJ22412.1"/>
    <property type="molecule type" value="Genomic_DNA"/>
</dbReference>
<dbReference type="FunFam" id="3.40.50.300:FF:000571">
    <property type="entry name" value="Guanine nucleotide-binding protein-like NSN1"/>
    <property type="match status" value="1"/>
</dbReference>
<dbReference type="FunFam" id="1.10.1580.10:FF:000002">
    <property type="entry name" value="Guanine nucleotide-binding protein-like 3 (nucleolar)-like"/>
    <property type="match status" value="1"/>
</dbReference>
<feature type="region of interest" description="Disordered" evidence="7">
    <location>
        <begin position="983"/>
        <end position="1002"/>
    </location>
</feature>
<dbReference type="InterPro" id="IPR050755">
    <property type="entry name" value="TRAFAC_YlqF/YawG_RiboMat"/>
</dbReference>
<feature type="domain" description="CP-type G" evidence="8">
    <location>
        <begin position="135"/>
        <end position="316"/>
    </location>
</feature>
<comment type="subcellular location">
    <subcellularLocation>
        <location evidence="1">Nucleus</location>
        <location evidence="1">Nucleolus</location>
    </subcellularLocation>
</comment>
<feature type="compositionally biased region" description="Polar residues" evidence="7">
    <location>
        <begin position="854"/>
        <end position="866"/>
    </location>
</feature>
<dbReference type="SUPFAM" id="SSF52540">
    <property type="entry name" value="P-loop containing nucleoside triphosphate hydrolases"/>
    <property type="match status" value="1"/>
</dbReference>
<name>A0A1R1Y624_9FUNG</name>
<protein>
    <submittedName>
        <fullName evidence="9">Guanine nucleotide-binding protein-like 3-like protein</fullName>
    </submittedName>
</protein>
<dbReference type="PANTHER" id="PTHR11089">
    <property type="entry name" value="GTP-BINDING PROTEIN-RELATED"/>
    <property type="match status" value="1"/>
</dbReference>
<evidence type="ECO:0000256" key="5">
    <source>
        <dbReference type="ARBA" id="ARBA00023242"/>
    </source>
</evidence>
<dbReference type="CDD" id="cd04178">
    <property type="entry name" value="Nucleostemin_like"/>
    <property type="match status" value="1"/>
</dbReference>
<evidence type="ECO:0000256" key="6">
    <source>
        <dbReference type="SAM" id="Coils"/>
    </source>
</evidence>
<dbReference type="GO" id="GO:0050793">
    <property type="term" value="P:regulation of developmental process"/>
    <property type="evidence" value="ECO:0007669"/>
    <property type="project" value="UniProtKB-ARBA"/>
</dbReference>
<proteinExistence type="predicted"/>
<dbReference type="GO" id="GO:0005730">
    <property type="term" value="C:nucleolus"/>
    <property type="evidence" value="ECO:0007669"/>
    <property type="project" value="UniProtKB-SubCell"/>
</dbReference>
<dbReference type="STRING" id="133412.A0A1R1Y624"/>
<dbReference type="GO" id="GO:0016593">
    <property type="term" value="C:Cdc73/Paf1 complex"/>
    <property type="evidence" value="ECO:0007669"/>
    <property type="project" value="InterPro"/>
</dbReference>
<evidence type="ECO:0000313" key="9">
    <source>
        <dbReference type="EMBL" id="OMJ22412.1"/>
    </source>
</evidence>
<dbReference type="PANTHER" id="PTHR11089:SF30">
    <property type="entry name" value="GUANINE NUCLEOTIDE-BINDING PROTEIN-LIKE 3 HOMOLOG"/>
    <property type="match status" value="1"/>
</dbReference>
<gene>
    <name evidence="9" type="ORF">AYI70_g2885</name>
</gene>
<organism evidence="9 10">
    <name type="scientific">Smittium culicis</name>
    <dbReference type="NCBI Taxonomy" id="133412"/>
    <lineage>
        <taxon>Eukaryota</taxon>
        <taxon>Fungi</taxon>
        <taxon>Fungi incertae sedis</taxon>
        <taxon>Zoopagomycota</taxon>
        <taxon>Kickxellomycotina</taxon>
        <taxon>Harpellomycetes</taxon>
        <taxon>Harpellales</taxon>
        <taxon>Legeriomycetaceae</taxon>
        <taxon>Smittium</taxon>
    </lineage>
</organism>
<feature type="compositionally biased region" description="Polar residues" evidence="7">
    <location>
        <begin position="574"/>
        <end position="584"/>
    </location>
</feature>
<evidence type="ECO:0000259" key="8">
    <source>
        <dbReference type="PROSITE" id="PS51721"/>
    </source>
</evidence>
<dbReference type="Pfam" id="PF03985">
    <property type="entry name" value="Paf1"/>
    <property type="match status" value="2"/>
</dbReference>
<dbReference type="InterPro" id="IPR006073">
    <property type="entry name" value="GTP-bd"/>
</dbReference>
<dbReference type="GO" id="GO:0006368">
    <property type="term" value="P:transcription elongation by RNA polymerase II"/>
    <property type="evidence" value="ECO:0007669"/>
    <property type="project" value="InterPro"/>
</dbReference>
<accession>A0A1R1Y624</accession>
<evidence type="ECO:0000256" key="1">
    <source>
        <dbReference type="ARBA" id="ARBA00004604"/>
    </source>
</evidence>
<sequence length="1153" mass="128399">MACSVRYKIHKKSVDKKKKDKKLAKKNPSFTRPKKDPGIPSMYPFKEKLLNQIEQVKKQKQDEKLNQKLANKKKQLEEAYSKAGSMSELAESAAIRGEAYDLNEQTKPVDDGYYQGMEVEGVATGNKDNSRRAYYREFVKVVEISDVILQVLDARDPLGTRSKQIEQLICEKYSKKLVLLLNKTDLVPRDNLVQWLAYLRKERPTVLFKANTQQQRSNLGQNNSSSSSVGGTSTECFGGESLLQLLKNYCRNSNLKTAITVGIIGFPNVGKSSVINSLKRARVCAVGPTPGFTKAIQLVNLDKTIRLLDSPGVVFNFGNTGSKKSEAELNEICLRNIVKVELLNNPTGPAEIVINRCNSSNLASMYDVLPFSSPREFLVQLAKKYGRFRRGGIPDLDSAARIILNDWNVGKIPYYTTVPGSKQSAASAALAQAKKVENSAIVSGWSEEFDLASLASMDTQVLESNDTFNKSLNIKSNKAIAVSEGRELNLNSYTLEKSTSKNLDDGNVSDSNDSDASIELDEDDEISDSEMSVQDIEIDEESEDDENVVVNIKTPAAASVRTRSKNKPTEEQLETTAQLNSQTNKNLKLAAKKSAKKQKRKLATLSNDDDSMAVDENAPYDFNTYFNQENNQNVDDSSDEDLKVGSEFICPIKYHNNLPPIQFPPKLLPCIINESKDSGSNSLSSKQNSSRSSSRFDTKIGTAHILDIENKYYQYSDSTLEECLHYNLTIDSDNGMPMDLIKMGIFDIFESDANEAAEKASNSLNEIDLFLLNDLSVLNSVGPEQIDLSTGQFTNLDTKLTRNSSTNLTSIVSQKQASSTLAQTANQNIKKPLPQNQASESSVKAKGIPFAKQENPNQTTNKSVLGNISASKNSSKLSNKRSKPESDDDSTAGQISQISKMMEDTFKLLYDEQVKKAKLESMVHPSLSDNKFMSLKKKKELIKAVDIIPILPNKESWANKYSLFNFDELPNLPFTPANTNIKSEDANHPLSPNSKSASSTSCYENSAILRPRQLDISADSKNKDNKPWIEYFLPETNEIYTQFLNKTALKSEENGSEPVDLNFKLVKEYDITTAMDNSRHDHYYFAIKDNPNTSSGQTAYYSQIRSRFILKKRKTNANDKADDPMSVSHISVLSRDLDKSEIDMEASLLSQLE</sequence>
<feature type="region of interest" description="Disordered" evidence="7">
    <location>
        <begin position="826"/>
        <end position="894"/>
    </location>
</feature>
<dbReference type="Pfam" id="PF01926">
    <property type="entry name" value="MMR_HSR1"/>
    <property type="match status" value="1"/>
</dbReference>
<feature type="coiled-coil region" evidence="6">
    <location>
        <begin position="46"/>
        <end position="86"/>
    </location>
</feature>
<dbReference type="AlphaFoldDB" id="A0A1R1Y624"/>
<keyword evidence="2" id="KW-0547">Nucleotide-binding</keyword>
<dbReference type="InterPro" id="IPR027417">
    <property type="entry name" value="P-loop_NTPase"/>
</dbReference>
<dbReference type="GO" id="GO:0051239">
    <property type="term" value="P:regulation of multicellular organismal process"/>
    <property type="evidence" value="ECO:0007669"/>
    <property type="project" value="UniProtKB-ARBA"/>
</dbReference>
<dbReference type="InterPro" id="IPR030378">
    <property type="entry name" value="G_CP_dom"/>
</dbReference>
<dbReference type="InterPro" id="IPR007133">
    <property type="entry name" value="RNA_pol_II-assoc_Paf1"/>
</dbReference>
<dbReference type="Proteomes" id="UP000187283">
    <property type="component" value="Unassembled WGS sequence"/>
</dbReference>
<feature type="region of interest" description="Disordered" evidence="7">
    <location>
        <begin position="11"/>
        <end position="43"/>
    </location>
</feature>
<dbReference type="InterPro" id="IPR023179">
    <property type="entry name" value="GTP-bd_ortho_bundle_sf"/>
</dbReference>
<reference evidence="9 10" key="1">
    <citation type="submission" date="2017-01" db="EMBL/GenBank/DDBJ databases">
        <authorList>
            <person name="Mah S.A."/>
            <person name="Swanson W.J."/>
            <person name="Moy G.W."/>
            <person name="Vacquier V.D."/>
        </authorList>
    </citation>
    <scope>NUCLEOTIDE SEQUENCE [LARGE SCALE GENOMIC DNA]</scope>
    <source>
        <strain evidence="9 10">GSMNP</strain>
    </source>
</reference>
<dbReference type="Gene3D" id="1.10.1580.10">
    <property type="match status" value="1"/>
</dbReference>
<keyword evidence="10" id="KW-1185">Reference proteome</keyword>